<gene>
    <name evidence="3" type="ORF">N7G274_009915</name>
</gene>
<evidence type="ECO:0000259" key="2">
    <source>
        <dbReference type="PROSITE" id="PS51704"/>
    </source>
</evidence>
<dbReference type="Pfam" id="PF03009">
    <property type="entry name" value="GDPD"/>
    <property type="match status" value="1"/>
</dbReference>
<dbReference type="PROSITE" id="PS51704">
    <property type="entry name" value="GP_PDE"/>
    <property type="match status" value="1"/>
</dbReference>
<keyword evidence="4" id="KW-1185">Reference proteome</keyword>
<evidence type="ECO:0000256" key="1">
    <source>
        <dbReference type="SAM" id="Phobius"/>
    </source>
</evidence>
<dbReference type="EMBL" id="JBEFKJ010000041">
    <property type="protein sequence ID" value="KAL2037430.1"/>
    <property type="molecule type" value="Genomic_DNA"/>
</dbReference>
<protein>
    <recommendedName>
        <fullName evidence="2">GP-PDE domain-containing protein</fullName>
    </recommendedName>
</protein>
<proteinExistence type="predicted"/>
<evidence type="ECO:0000313" key="3">
    <source>
        <dbReference type="EMBL" id="KAL2037430.1"/>
    </source>
</evidence>
<dbReference type="Proteomes" id="UP001590950">
    <property type="component" value="Unassembled WGS sequence"/>
</dbReference>
<dbReference type="PANTHER" id="PTHR43805">
    <property type="entry name" value="GLYCEROPHOSPHORYL DIESTER PHOSPHODIESTERASE"/>
    <property type="match status" value="1"/>
</dbReference>
<dbReference type="SUPFAM" id="SSF51695">
    <property type="entry name" value="PLC-like phosphodiesterases"/>
    <property type="match status" value="1"/>
</dbReference>
<name>A0ABR3ZUZ8_9LECA</name>
<evidence type="ECO:0000313" key="4">
    <source>
        <dbReference type="Proteomes" id="UP001590950"/>
    </source>
</evidence>
<reference evidence="3 4" key="1">
    <citation type="submission" date="2024-09" db="EMBL/GenBank/DDBJ databases">
        <title>Rethinking Asexuality: The Enigmatic Case of Functional Sexual Genes in Lepraria (Stereocaulaceae).</title>
        <authorList>
            <person name="Doellman M."/>
            <person name="Sun Y."/>
            <person name="Barcenas-Pena A."/>
            <person name="Lumbsch H.T."/>
            <person name="Grewe F."/>
        </authorList>
    </citation>
    <scope>NUCLEOTIDE SEQUENCE [LARGE SCALE GENOMIC DNA]</scope>
    <source>
        <strain evidence="3 4">Mercado 3170</strain>
    </source>
</reference>
<dbReference type="CDD" id="cd08570">
    <property type="entry name" value="GDPD_YPL206cp_fungi"/>
    <property type="match status" value="1"/>
</dbReference>
<feature type="transmembrane region" description="Helical" evidence="1">
    <location>
        <begin position="335"/>
        <end position="354"/>
    </location>
</feature>
<dbReference type="Gene3D" id="3.20.20.190">
    <property type="entry name" value="Phosphatidylinositol (PI) phosphodiesterase"/>
    <property type="match status" value="1"/>
</dbReference>
<keyword evidence="1" id="KW-1133">Transmembrane helix</keyword>
<dbReference type="InterPro" id="IPR017946">
    <property type="entry name" value="PLC-like_Pdiesterase_TIM-brl"/>
</dbReference>
<keyword evidence="1" id="KW-0812">Transmembrane</keyword>
<organism evidence="3 4">
    <name type="scientific">Stereocaulon virgatum</name>
    <dbReference type="NCBI Taxonomy" id="373712"/>
    <lineage>
        <taxon>Eukaryota</taxon>
        <taxon>Fungi</taxon>
        <taxon>Dikarya</taxon>
        <taxon>Ascomycota</taxon>
        <taxon>Pezizomycotina</taxon>
        <taxon>Lecanoromycetes</taxon>
        <taxon>OSLEUM clade</taxon>
        <taxon>Lecanoromycetidae</taxon>
        <taxon>Lecanorales</taxon>
        <taxon>Lecanorineae</taxon>
        <taxon>Stereocaulaceae</taxon>
        <taxon>Stereocaulon</taxon>
    </lineage>
</organism>
<feature type="domain" description="GP-PDE" evidence="2">
    <location>
        <begin position="76"/>
        <end position="318"/>
    </location>
</feature>
<keyword evidence="1" id="KW-0472">Membrane</keyword>
<sequence>MEAAAPLIHKVSPLPVPPFLLNEHLYDVLAEAPPLDSATTQPLCTAKSSQYSSYADWPPPASWTFARKRPTGERLPQTIAHRGYKAKHPENTMGAFQGAVKAGAHAIETDIHLTKDDVVVLSHDATLKRCFGKDEKIINCTYDYVAQQRTLAVPHEPMPRLLDLLQFLASPGLEDTWLLLDIKLDNDADNVMRLIAKTISEIPPSPHKPWNQRIVLGCWAAKFLPLCAKYLPGFAITHIGFSLSYARQFLAVPNVSFNMLQRTLISPYFGARFLQDAKAKGRPVFDWTVNEESMMKWSISKGLDGVITDDPKKFLEVCDDWERGKRKIVIVWNQWVSILWIQLMVVVFGSIFWWKYGGKQGKKRRIEKGQESMAFLSRKEGGTQ</sequence>
<accession>A0ABR3ZUZ8</accession>
<dbReference type="InterPro" id="IPR030395">
    <property type="entry name" value="GP_PDE_dom"/>
</dbReference>
<comment type="caution">
    <text evidence="3">The sequence shown here is derived from an EMBL/GenBank/DDBJ whole genome shotgun (WGS) entry which is preliminary data.</text>
</comment>
<dbReference type="PANTHER" id="PTHR43805:SF1">
    <property type="entry name" value="GP-PDE DOMAIN-CONTAINING PROTEIN"/>
    <property type="match status" value="1"/>
</dbReference>